<reference evidence="2 3" key="1">
    <citation type="submission" date="2022-07" db="EMBL/GenBank/DDBJ databases">
        <title>Methylomonas rivi sp. nov., Methylomonas rosea sp. nov., Methylomonas aureus sp. nov. and Methylomonas subterranea sp. nov., four novel methanotrophs isolated from a freshwater creek and the deep terrestrial subsurface.</title>
        <authorList>
            <person name="Abin C."/>
            <person name="Sankaranarayanan K."/>
            <person name="Garner C."/>
            <person name="Sindelar R."/>
            <person name="Kotary K."/>
            <person name="Garner R."/>
            <person name="Barclay S."/>
            <person name="Lawson P."/>
            <person name="Krumholz L."/>
        </authorList>
    </citation>
    <scope>NUCLEOTIDE SEQUENCE [LARGE SCALE GENOMIC DNA]</scope>
    <source>
        <strain evidence="2 3">WSC-7</strain>
    </source>
</reference>
<dbReference type="EMBL" id="JANIBL010000030">
    <property type="protein sequence ID" value="MCQ8117967.1"/>
    <property type="molecule type" value="Genomic_DNA"/>
</dbReference>
<evidence type="ECO:0000313" key="3">
    <source>
        <dbReference type="Proteomes" id="UP001524570"/>
    </source>
</evidence>
<comment type="caution">
    <text evidence="2">The sequence shown here is derived from an EMBL/GenBank/DDBJ whole genome shotgun (WGS) entry which is preliminary data.</text>
</comment>
<keyword evidence="1" id="KW-1133">Transmembrane helix</keyword>
<feature type="transmembrane region" description="Helical" evidence="1">
    <location>
        <begin position="57"/>
        <end position="77"/>
    </location>
</feature>
<keyword evidence="3" id="KW-1185">Reference proteome</keyword>
<evidence type="ECO:0000256" key="1">
    <source>
        <dbReference type="SAM" id="Phobius"/>
    </source>
</evidence>
<organism evidence="2 3">
    <name type="scientific">Methylomonas rosea</name>
    <dbReference type="NCBI Taxonomy" id="2952227"/>
    <lineage>
        <taxon>Bacteria</taxon>
        <taxon>Pseudomonadati</taxon>
        <taxon>Pseudomonadota</taxon>
        <taxon>Gammaproteobacteria</taxon>
        <taxon>Methylococcales</taxon>
        <taxon>Methylococcaceae</taxon>
        <taxon>Methylomonas</taxon>
    </lineage>
</organism>
<feature type="transmembrane region" description="Helical" evidence="1">
    <location>
        <begin position="12"/>
        <end position="37"/>
    </location>
</feature>
<name>A0ABT1TT69_9GAMM</name>
<sequence length="179" mass="20998">MGWTKSRISIVLGLCFWWLLLAWDLYFVYGCLEALFIGEIGFGRSSSIIDIDRRPGLFWFAFWFQLILGVAALPMIWQQISGLRKNGTTRDSATLARDKDFIVEVSQIFSHGILLNTREKELYMSYDNFPWLKNQSFQAICNVEEPSPNHFYWPDMDIDLTVEMIKHPERFPLQATNRF</sequence>
<accession>A0ABT1TT69</accession>
<dbReference type="Pfam" id="PF10387">
    <property type="entry name" value="DUF2442"/>
    <property type="match status" value="1"/>
</dbReference>
<gene>
    <name evidence="2" type="ORF">NP589_11070</name>
</gene>
<evidence type="ECO:0000313" key="2">
    <source>
        <dbReference type="EMBL" id="MCQ8117967.1"/>
    </source>
</evidence>
<keyword evidence="1" id="KW-0472">Membrane</keyword>
<dbReference type="Proteomes" id="UP001524570">
    <property type="component" value="Unassembled WGS sequence"/>
</dbReference>
<protein>
    <submittedName>
        <fullName evidence="2">DUF2442 domain-containing protein</fullName>
    </submittedName>
</protein>
<dbReference type="RefSeq" id="WP_256607033.1">
    <property type="nucleotide sequence ID" value="NZ_JANIBL010000030.1"/>
</dbReference>
<dbReference type="InterPro" id="IPR018841">
    <property type="entry name" value="DUF2442"/>
</dbReference>
<keyword evidence="1" id="KW-0812">Transmembrane</keyword>
<proteinExistence type="predicted"/>